<sequence length="946" mass="102348">MSPFGALREQLLDAATAFSDAPDTLTDILSGLVDDVDRALGERLEIFPVCHHSPASAAAMVRRLREKQPKVIYLELCEDLRPLLGELRNCRLPVALQAFATDLDGFPPGAGPLSVVAPITEASAEYQAIAYALETPGVELVLVDRSTDHVFQWEPDGTCEAEGRQEGGEHGEETGLHGDAVGIEIGDLRPRFAELEEHLLHHGKVRHWSEWWDQYVEQPLIGADYDTYRQVMVLIGSLFRRLTRAGRRLAVDEERERYMWTRMREHLADSGADPADCLYVCGAFHAASRVEQFGLDSEATYDIAPRTATRWLYGLIPSSHSAIEAQFGLAAGSVSVAAATWSKAVTRGGLTTFTLAGQKGAKAAPKRRAGAASTPRASQPPPSKPPASADAAGATGGEAVNDRLSGFLATPPALDELDEAELRGWCVDIVRLARRNGYLASTADAIAVFETSILLAGMRGRARPTPYDFQDAAVTCIEKDTVPGRRDVRRLCEILLGGDRVGEVGYEALPPLARDAFDRLEPLGLDLSKRTVQRALLDLNADPGLVPCSDLLWKLRYLLPEDAARPIMGERGLGERSRQESWDLAFGRYQRAIIELGYEGVTVEQVLEQRLRRTVWKPDATAAVALAAVEDAVVFLGGRRFADELGARAVELLAAERTVDDAPEVLRRIRRLLAHYRAAEPELPAWCGSFVTTGYAHYCTLLPIAFASDDTGVRHVAAMLGFLFGMESLALSLGCDRLQLELAVRQSAPEAPAKLALLWAAQTQLGLLPLAELRARCDGLLANPLVVPSFPLYIAGFVQAMEAAPALSGFVVEVISKAFGSLPDTVLLPWLPKLITTLRHQAGDLMPMLVREAGRLFPGSLPQLDTWVPPWSDQRAPASPHAAPAPAGPVTALLAAHPSACDAVAELLGCEGEWRAPVAGGLAHREVAELLARHPEAPLALAGLLT</sequence>
<name>A0A1G7QMW0_9ACTN</name>
<evidence type="ECO:0000313" key="3">
    <source>
        <dbReference type="Proteomes" id="UP000198923"/>
    </source>
</evidence>
<evidence type="ECO:0000313" key="2">
    <source>
        <dbReference type="EMBL" id="SDF99824.1"/>
    </source>
</evidence>
<accession>A0A1G7QMW0</accession>
<organism evidence="2 3">
    <name type="scientific">Sinosporangium album</name>
    <dbReference type="NCBI Taxonomy" id="504805"/>
    <lineage>
        <taxon>Bacteria</taxon>
        <taxon>Bacillati</taxon>
        <taxon>Actinomycetota</taxon>
        <taxon>Actinomycetes</taxon>
        <taxon>Streptosporangiales</taxon>
        <taxon>Streptosporangiaceae</taxon>
        <taxon>Sinosporangium</taxon>
    </lineage>
</organism>
<protein>
    <submittedName>
        <fullName evidence="2">Uncharacterized protein</fullName>
    </submittedName>
</protein>
<proteinExistence type="predicted"/>
<gene>
    <name evidence="2" type="ORF">SAMN05421505_10150</name>
</gene>
<feature type="region of interest" description="Disordered" evidence="1">
    <location>
        <begin position="359"/>
        <end position="395"/>
    </location>
</feature>
<dbReference type="STRING" id="504805.SAMN05421505_10150"/>
<dbReference type="Proteomes" id="UP000198923">
    <property type="component" value="Unassembled WGS sequence"/>
</dbReference>
<dbReference type="AlphaFoldDB" id="A0A1G7QMW0"/>
<dbReference type="Pfam" id="PF18934">
    <property type="entry name" value="DUF5682"/>
    <property type="match status" value="2"/>
</dbReference>
<dbReference type="OrthoDB" id="3413623at2"/>
<dbReference type="EMBL" id="FNCN01000001">
    <property type="protein sequence ID" value="SDF99824.1"/>
    <property type="molecule type" value="Genomic_DNA"/>
</dbReference>
<keyword evidence="3" id="KW-1185">Reference proteome</keyword>
<dbReference type="RefSeq" id="WP_093167001.1">
    <property type="nucleotide sequence ID" value="NZ_FNCN01000001.1"/>
</dbReference>
<evidence type="ECO:0000256" key="1">
    <source>
        <dbReference type="SAM" id="MobiDB-lite"/>
    </source>
</evidence>
<reference evidence="2 3" key="1">
    <citation type="submission" date="2016-10" db="EMBL/GenBank/DDBJ databases">
        <authorList>
            <person name="de Groot N.N."/>
        </authorList>
    </citation>
    <scope>NUCLEOTIDE SEQUENCE [LARGE SCALE GENOMIC DNA]</scope>
    <source>
        <strain evidence="2 3">CPCC 201354</strain>
    </source>
</reference>
<dbReference type="InterPro" id="IPR043737">
    <property type="entry name" value="DUF5682"/>
</dbReference>